<dbReference type="EMBL" id="OA567173">
    <property type="protein sequence ID" value="CAD7199996.1"/>
    <property type="molecule type" value="Genomic_DNA"/>
</dbReference>
<proteinExistence type="predicted"/>
<evidence type="ECO:0008006" key="2">
    <source>
        <dbReference type="Google" id="ProtNLM"/>
    </source>
</evidence>
<dbReference type="PANTHER" id="PTHR13528">
    <property type="entry name" value="39S RIBOSOMAL PROTEIN L28, MITOCHONDRIAL"/>
    <property type="match status" value="1"/>
</dbReference>
<dbReference type="GO" id="GO:0005762">
    <property type="term" value="C:mitochondrial large ribosomal subunit"/>
    <property type="evidence" value="ECO:0007669"/>
    <property type="project" value="TreeGrafter"/>
</dbReference>
<dbReference type="GO" id="GO:0003735">
    <property type="term" value="F:structural constituent of ribosome"/>
    <property type="evidence" value="ECO:0007669"/>
    <property type="project" value="InterPro"/>
</dbReference>
<dbReference type="InterPro" id="IPR026569">
    <property type="entry name" value="Ribosomal_bL28"/>
</dbReference>
<reference evidence="1" key="1">
    <citation type="submission" date="2020-11" db="EMBL/GenBank/DDBJ databases">
        <authorList>
            <person name="Tran Van P."/>
        </authorList>
    </citation>
    <scope>NUCLEOTIDE SEQUENCE</scope>
</reference>
<accession>A0A7R8Z853</accession>
<gene>
    <name evidence="1" type="ORF">TDIB3V08_LOCUS6230</name>
</gene>
<protein>
    <recommendedName>
        <fullName evidence="2">39S ribosomal protein L28, mitochondrial</fullName>
    </recommendedName>
</protein>
<dbReference type="PANTHER" id="PTHR13528:SF2">
    <property type="entry name" value="LARGE RIBOSOMAL SUBUNIT PROTEIN BL28M"/>
    <property type="match status" value="1"/>
</dbReference>
<name>A0A7R8Z853_TIMDO</name>
<sequence>MKQVLGPKVGWILNSYVSRKAEAELKRHTREMRSEVLDLAGMLSLDLNELLVGGIELLSQLANIALVRCRFLFQAELELRVATLKPGDQAQKKDMGDKGADWRHVEDVLERLGLRLLYIKKPGVFDTGIASRLPEAYKKFWNEWKCTTPAPVHHIEEPGKWKRNPTSGRVIPVQNVPIPVMYPPEHNRGLWGGEGVIKGFQKRDPQQRRVPHFWIPVLKRSVVYSEVLDKHISTIVTDRTINLIHEHYGFDHYLLKTLACDLKSTLALRLKRKILLSLHNKDLYPDDPTKREEVYNKYKKYLEPYTKEDLEWYGLTMFEAIKKQTDLEEILNQPKPLKHVYRKQLLQKLMEAGIQEAQEIDQEEYENIVDDKDESI</sequence>
<evidence type="ECO:0000313" key="1">
    <source>
        <dbReference type="EMBL" id="CAD7199996.1"/>
    </source>
</evidence>
<organism evidence="1">
    <name type="scientific">Timema douglasi</name>
    <name type="common">Walking stick</name>
    <dbReference type="NCBI Taxonomy" id="61478"/>
    <lineage>
        <taxon>Eukaryota</taxon>
        <taxon>Metazoa</taxon>
        <taxon>Ecdysozoa</taxon>
        <taxon>Arthropoda</taxon>
        <taxon>Hexapoda</taxon>
        <taxon>Insecta</taxon>
        <taxon>Pterygota</taxon>
        <taxon>Neoptera</taxon>
        <taxon>Polyneoptera</taxon>
        <taxon>Phasmatodea</taxon>
        <taxon>Timematodea</taxon>
        <taxon>Timematoidea</taxon>
        <taxon>Timematidae</taxon>
        <taxon>Timema</taxon>
    </lineage>
</organism>
<dbReference type="AlphaFoldDB" id="A0A7R8Z853"/>